<dbReference type="PROSITE" id="PS50003">
    <property type="entry name" value="PH_DOMAIN"/>
    <property type="match status" value="1"/>
</dbReference>
<dbReference type="Gene3D" id="2.30.29.30">
    <property type="entry name" value="Pleckstrin-homology domain (PH domain)/Phosphotyrosine-binding domain (PTB)"/>
    <property type="match status" value="1"/>
</dbReference>
<proteinExistence type="predicted"/>
<dbReference type="PANTHER" id="PTHR10663:SF320">
    <property type="entry name" value="CYTOHESIN-3"/>
    <property type="match status" value="1"/>
</dbReference>
<sequence>MHICGLLEVNLQGSGSAPPAPPCTKAEVAVLLLAIRLLPDSCSAALYVNEGRHMSGIQRKKHLLGQKNIHSGNIVFPFWAQPVCATIPSLLQDTFYIPLIIFPFLALEKCLEEKAFPDGITCPCVPRDEFNLDVLQAFVELHEFADLNLVQALRQFLWSFRLPGEAQKIDRMMEAFASRYCGCNPGVFQSTDTCYVLSFAIIMLNTSLHNPNVRDKPPVERFISMNRGINEGGDLPEELLRNLFDSIKNEPFKIPEDDGNDLTHTFFNPDREGWLLKLGGRVKTWKRRWFILTDNCLYYFEYTTDKEPRGIIPLENLSIREVDEPRKPNCFELYNPNHKGSLIKACKTEADGRVVEGNHTVYRISAPTTEEKEEWIKSIKASISRDPFYDMLATRKRRIANKK</sequence>
<protein>
    <recommendedName>
        <fullName evidence="5">Cytohesin 3</fullName>
    </recommendedName>
</protein>
<dbReference type="CDD" id="cd01252">
    <property type="entry name" value="PH_GRP1-like"/>
    <property type="match status" value="1"/>
</dbReference>
<dbReference type="AlphaFoldDB" id="A0A8K9XQN7"/>
<organism evidence="3 4">
    <name type="scientific">Oncorhynchus mykiss</name>
    <name type="common">Rainbow trout</name>
    <name type="synonym">Salmo gairdneri</name>
    <dbReference type="NCBI Taxonomy" id="8022"/>
    <lineage>
        <taxon>Eukaryota</taxon>
        <taxon>Metazoa</taxon>
        <taxon>Chordata</taxon>
        <taxon>Craniata</taxon>
        <taxon>Vertebrata</taxon>
        <taxon>Euteleostomi</taxon>
        <taxon>Actinopterygii</taxon>
        <taxon>Neopterygii</taxon>
        <taxon>Teleostei</taxon>
        <taxon>Protacanthopterygii</taxon>
        <taxon>Salmoniformes</taxon>
        <taxon>Salmonidae</taxon>
        <taxon>Salmoninae</taxon>
        <taxon>Oncorhynchus</taxon>
    </lineage>
</organism>
<dbReference type="PROSITE" id="PS50190">
    <property type="entry name" value="SEC7"/>
    <property type="match status" value="1"/>
</dbReference>
<dbReference type="Pfam" id="PF00169">
    <property type="entry name" value="PH"/>
    <property type="match status" value="1"/>
</dbReference>
<dbReference type="InterPro" id="IPR035999">
    <property type="entry name" value="Sec7_dom_sf"/>
</dbReference>
<dbReference type="CDD" id="cd00171">
    <property type="entry name" value="Sec7"/>
    <property type="match status" value="1"/>
</dbReference>
<dbReference type="Pfam" id="PF01369">
    <property type="entry name" value="Sec7"/>
    <property type="match status" value="1"/>
</dbReference>
<feature type="domain" description="SEC7" evidence="2">
    <location>
        <begin position="90"/>
        <end position="250"/>
    </location>
</feature>
<dbReference type="GeneTree" id="ENSGT00940000155825"/>
<dbReference type="FunFam" id="2.30.29.30:FF:000009">
    <property type="entry name" value="Cytohesin 1"/>
    <property type="match status" value="1"/>
</dbReference>
<evidence type="ECO:0000313" key="4">
    <source>
        <dbReference type="Proteomes" id="UP000694395"/>
    </source>
</evidence>
<dbReference type="SMART" id="SM00222">
    <property type="entry name" value="Sec7"/>
    <property type="match status" value="1"/>
</dbReference>
<reference evidence="3" key="3">
    <citation type="submission" date="2025-09" db="UniProtKB">
        <authorList>
            <consortium name="Ensembl"/>
        </authorList>
    </citation>
    <scope>IDENTIFICATION</scope>
</reference>
<dbReference type="PANTHER" id="PTHR10663">
    <property type="entry name" value="GUANYL-NUCLEOTIDE EXCHANGE FACTOR"/>
    <property type="match status" value="1"/>
</dbReference>
<accession>A0A8K9XQN7</accession>
<dbReference type="GO" id="GO:0032012">
    <property type="term" value="P:regulation of ARF protein signal transduction"/>
    <property type="evidence" value="ECO:0007669"/>
    <property type="project" value="InterPro"/>
</dbReference>
<keyword evidence="4" id="KW-1185">Reference proteome</keyword>
<feature type="domain" description="PH" evidence="1">
    <location>
        <begin position="268"/>
        <end position="384"/>
    </location>
</feature>
<dbReference type="SUPFAM" id="SSF48425">
    <property type="entry name" value="Sec7 domain"/>
    <property type="match status" value="1"/>
</dbReference>
<dbReference type="Proteomes" id="UP000694395">
    <property type="component" value="Chromosome 23"/>
</dbReference>
<dbReference type="InterPro" id="IPR023394">
    <property type="entry name" value="Sec7_C_sf"/>
</dbReference>
<dbReference type="FunFam" id="1.10.1000.11:FF:000002">
    <property type="entry name" value="Cytohesin 1"/>
    <property type="match status" value="1"/>
</dbReference>
<reference evidence="3" key="2">
    <citation type="submission" date="2025-08" db="UniProtKB">
        <authorList>
            <consortium name="Ensembl"/>
        </authorList>
    </citation>
    <scope>IDENTIFICATION</scope>
</reference>
<dbReference type="Gene3D" id="1.10.1000.11">
    <property type="entry name" value="Arf Nucleotide-binding Site Opener,domain 2"/>
    <property type="match status" value="1"/>
</dbReference>
<dbReference type="InterPro" id="IPR001849">
    <property type="entry name" value="PH_domain"/>
</dbReference>
<dbReference type="SMART" id="SM00233">
    <property type="entry name" value="PH"/>
    <property type="match status" value="1"/>
</dbReference>
<dbReference type="Ensembl" id="ENSOMYT00000128576.1">
    <property type="protein sequence ID" value="ENSOMYP00000135955.1"/>
    <property type="gene ID" value="ENSOMYG00000022487.2"/>
</dbReference>
<dbReference type="SUPFAM" id="SSF50729">
    <property type="entry name" value="PH domain-like"/>
    <property type="match status" value="1"/>
</dbReference>
<evidence type="ECO:0000313" key="3">
    <source>
        <dbReference type="Ensembl" id="ENSOMYP00000135955.1"/>
    </source>
</evidence>
<evidence type="ECO:0000259" key="2">
    <source>
        <dbReference type="PROSITE" id="PS50190"/>
    </source>
</evidence>
<name>A0A8K9XQN7_ONCMY</name>
<dbReference type="InterPro" id="IPR011993">
    <property type="entry name" value="PH-like_dom_sf"/>
</dbReference>
<reference evidence="3" key="1">
    <citation type="submission" date="2020-07" db="EMBL/GenBank/DDBJ databases">
        <title>A long reads based de novo assembly of the rainbow trout Arlee double haploid line genome.</title>
        <authorList>
            <person name="Gao G."/>
            <person name="Palti Y."/>
        </authorList>
    </citation>
    <scope>NUCLEOTIDE SEQUENCE [LARGE SCALE GENOMIC DNA]</scope>
</reference>
<evidence type="ECO:0000259" key="1">
    <source>
        <dbReference type="PROSITE" id="PS50003"/>
    </source>
</evidence>
<dbReference type="GO" id="GO:0005085">
    <property type="term" value="F:guanyl-nucleotide exchange factor activity"/>
    <property type="evidence" value="ECO:0007669"/>
    <property type="project" value="InterPro"/>
</dbReference>
<dbReference type="InterPro" id="IPR000904">
    <property type="entry name" value="Sec7_dom"/>
</dbReference>
<evidence type="ECO:0008006" key="5">
    <source>
        <dbReference type="Google" id="ProtNLM"/>
    </source>
</evidence>